<evidence type="ECO:0000256" key="1">
    <source>
        <dbReference type="SAM" id="Phobius"/>
    </source>
</evidence>
<keyword evidence="1" id="KW-0472">Membrane</keyword>
<feature type="transmembrane region" description="Helical" evidence="1">
    <location>
        <begin position="109"/>
        <end position="130"/>
    </location>
</feature>
<proteinExistence type="predicted"/>
<organism evidence="2">
    <name type="scientific">Pseudomonas putida</name>
    <name type="common">Arthrobacter siderocapsulatus</name>
    <dbReference type="NCBI Taxonomy" id="303"/>
    <lineage>
        <taxon>Bacteria</taxon>
        <taxon>Pseudomonadati</taxon>
        <taxon>Pseudomonadota</taxon>
        <taxon>Gammaproteobacteria</taxon>
        <taxon>Pseudomonadales</taxon>
        <taxon>Pseudomonadaceae</taxon>
        <taxon>Pseudomonas</taxon>
    </lineage>
</organism>
<sequence length="134" mass="14650">MSNMFAFFKSGFPLFVILLADLVLWLALQGDIDLGGENSGPYKYFVMYVLYFTFFVVVLSVVSVAVKSLSESRVVQKLAYCLLDIPCALFCLVAGLLSLAVALNGTKLSAIPAILYMIAMIVLLIPRLLIGRTS</sequence>
<dbReference type="EMBL" id="KX086738">
    <property type="protein sequence ID" value="API61788.1"/>
    <property type="molecule type" value="Genomic_DNA"/>
</dbReference>
<dbReference type="AlphaFoldDB" id="A0A1S5SHS4"/>
<reference evidence="2" key="2">
    <citation type="journal article" date="2017" name="Front. Microbiol.">
        <title>Novel Immunity Proteins Associated with Colicin M-like Bacteriocins Exhibit Promiscuous Protection in Pseudomonas.</title>
        <authorList>
            <person name="Ghequire M.G."/>
            <person name="Kemland L."/>
            <person name="De Mot R."/>
        </authorList>
    </citation>
    <scope>NUCLEOTIDE SEQUENCE</scope>
    <source>
        <strain evidence="2">RW10S2</strain>
    </source>
</reference>
<keyword evidence="1" id="KW-1133">Transmembrane helix</keyword>
<keyword evidence="1" id="KW-0812">Transmembrane</keyword>
<feature type="transmembrane region" description="Helical" evidence="1">
    <location>
        <begin position="78"/>
        <end position="103"/>
    </location>
</feature>
<feature type="transmembrane region" description="Helical" evidence="1">
    <location>
        <begin position="45"/>
        <end position="66"/>
    </location>
</feature>
<protein>
    <submittedName>
        <fullName evidence="2">PmiA</fullName>
    </submittedName>
</protein>
<accession>A0A1S5SHS4</accession>
<name>A0A1S5SHS4_PSEPU</name>
<reference evidence="2" key="1">
    <citation type="submission" date="2016-04" db="EMBL/GenBank/DDBJ databases">
        <authorList>
            <person name="Evans L.H."/>
            <person name="Alamgir A."/>
            <person name="Owens N."/>
            <person name="Weber N.D."/>
            <person name="Virtaneva K."/>
            <person name="Barbian K."/>
            <person name="Babar A."/>
            <person name="Rosenke K."/>
        </authorList>
    </citation>
    <scope>NUCLEOTIDE SEQUENCE</scope>
    <source>
        <strain evidence="2">RW10S2</strain>
    </source>
</reference>
<evidence type="ECO:0000313" key="2">
    <source>
        <dbReference type="EMBL" id="API61788.1"/>
    </source>
</evidence>